<dbReference type="AlphaFoldDB" id="A0A7Z0EUF6"/>
<evidence type="ECO:0000256" key="2">
    <source>
        <dbReference type="SAM" id="Phobius"/>
    </source>
</evidence>
<keyword evidence="2" id="KW-0472">Membrane</keyword>
<feature type="region of interest" description="Disordered" evidence="1">
    <location>
        <begin position="121"/>
        <end position="155"/>
    </location>
</feature>
<reference evidence="3 4" key="1">
    <citation type="submission" date="2020-07" db="EMBL/GenBank/DDBJ databases">
        <title>Sequencing the genomes of 1000 actinobacteria strains.</title>
        <authorList>
            <person name="Klenk H.-P."/>
        </authorList>
    </citation>
    <scope>NUCLEOTIDE SEQUENCE [LARGE SCALE GENOMIC DNA]</scope>
    <source>
        <strain evidence="3 4">DSM 44442</strain>
    </source>
</reference>
<keyword evidence="4" id="KW-1185">Reference proteome</keyword>
<feature type="transmembrane region" description="Helical" evidence="2">
    <location>
        <begin position="159"/>
        <end position="180"/>
    </location>
</feature>
<dbReference type="EMBL" id="JACCFS010000001">
    <property type="protein sequence ID" value="NYJ37513.1"/>
    <property type="molecule type" value="Genomic_DNA"/>
</dbReference>
<organism evidence="3 4">
    <name type="scientific">Nocardiopsis aegyptia</name>
    <dbReference type="NCBI Taxonomy" id="220378"/>
    <lineage>
        <taxon>Bacteria</taxon>
        <taxon>Bacillati</taxon>
        <taxon>Actinomycetota</taxon>
        <taxon>Actinomycetes</taxon>
        <taxon>Streptosporangiales</taxon>
        <taxon>Nocardiopsidaceae</taxon>
        <taxon>Nocardiopsis</taxon>
    </lineage>
</organism>
<sequence>MGRTGHDGDHGDQGTGEGGGEAGKRIDLSLSQVAGAGAATLTAATAASYLNVYGTVIGAAVIAILSTVASPLLQHWFSRGGEQARQLAGRVRAGDAAPAAASSTRAARGAAVPVDATRTMALPVVGDGPGPGGPDGRHGQDGPDGTGTPARPRPTWRGVVIPAVVVFVLVMLVILAFELLTGRSLTAWTNGVDEQTSPSLLGGTHVTQEQDDAGSTDTGQSPEQDTGTTGDRTAPPPATQAPDDTATTGEAPAEGDTGQDGQEEQADPEEQPDPGATAPPEDGGTEGGDQTTDPGTGDGQESVVVPEDVPATG</sequence>
<name>A0A7Z0EUF6_9ACTN</name>
<proteinExistence type="predicted"/>
<gene>
    <name evidence="3" type="ORF">HNR10_005394</name>
</gene>
<evidence type="ECO:0000313" key="3">
    <source>
        <dbReference type="EMBL" id="NYJ37513.1"/>
    </source>
</evidence>
<feature type="transmembrane region" description="Helical" evidence="2">
    <location>
        <begin position="52"/>
        <end position="73"/>
    </location>
</feature>
<feature type="compositionally biased region" description="Low complexity" evidence="1">
    <location>
        <begin position="273"/>
        <end position="301"/>
    </location>
</feature>
<evidence type="ECO:0000313" key="4">
    <source>
        <dbReference type="Proteomes" id="UP000572051"/>
    </source>
</evidence>
<feature type="region of interest" description="Disordered" evidence="1">
    <location>
        <begin position="1"/>
        <end position="23"/>
    </location>
</feature>
<keyword evidence="2" id="KW-0812">Transmembrane</keyword>
<dbReference type="Proteomes" id="UP000572051">
    <property type="component" value="Unassembled WGS sequence"/>
</dbReference>
<keyword evidence="2" id="KW-1133">Transmembrane helix</keyword>
<feature type="compositionally biased region" description="Acidic residues" evidence="1">
    <location>
        <begin position="261"/>
        <end position="272"/>
    </location>
</feature>
<dbReference type="RefSeq" id="WP_179828298.1">
    <property type="nucleotide sequence ID" value="NZ_JACCFS010000001.1"/>
</dbReference>
<feature type="region of interest" description="Disordered" evidence="1">
    <location>
        <begin position="193"/>
        <end position="313"/>
    </location>
</feature>
<feature type="compositionally biased region" description="Basic and acidic residues" evidence="1">
    <location>
        <begin position="1"/>
        <end position="12"/>
    </location>
</feature>
<comment type="caution">
    <text evidence="3">The sequence shown here is derived from an EMBL/GenBank/DDBJ whole genome shotgun (WGS) entry which is preliminary data.</text>
</comment>
<accession>A0A7Z0EUF6</accession>
<protein>
    <submittedName>
        <fullName evidence="3">Uncharacterized protein</fullName>
    </submittedName>
</protein>
<feature type="compositionally biased region" description="Polar residues" evidence="1">
    <location>
        <begin position="215"/>
        <end position="231"/>
    </location>
</feature>
<evidence type="ECO:0000256" key="1">
    <source>
        <dbReference type="SAM" id="MobiDB-lite"/>
    </source>
</evidence>